<name>A0A8D8EV81_CULPI</name>
<sequence length="104" mass="11645">MQPPTSKCNGASAPTSAYQRSQPSRSPQDILSSTQHVNEQQHHQENETRLLLSGSYSKYRHVAPKARGHFTVGSLRAEHAHNPNRPEVAVPAIEPYLLLVFYRS</sequence>
<accession>A0A8D8EV81</accession>
<dbReference type="AlphaFoldDB" id="A0A8D8EV81"/>
<reference evidence="2" key="1">
    <citation type="submission" date="2021-05" db="EMBL/GenBank/DDBJ databases">
        <authorList>
            <person name="Alioto T."/>
            <person name="Alioto T."/>
            <person name="Gomez Garrido J."/>
        </authorList>
    </citation>
    <scope>NUCLEOTIDE SEQUENCE</scope>
</reference>
<protein>
    <submittedName>
        <fullName evidence="2">(northern house mosquito) hypothetical protein</fullName>
    </submittedName>
</protein>
<dbReference type="EMBL" id="HBUE01240513">
    <property type="protein sequence ID" value="CAG6549333.1"/>
    <property type="molecule type" value="Transcribed_RNA"/>
</dbReference>
<proteinExistence type="predicted"/>
<evidence type="ECO:0000313" key="2">
    <source>
        <dbReference type="EMBL" id="CAG6449187.1"/>
    </source>
</evidence>
<feature type="compositionally biased region" description="Polar residues" evidence="1">
    <location>
        <begin position="1"/>
        <end position="34"/>
    </location>
</feature>
<evidence type="ECO:0000256" key="1">
    <source>
        <dbReference type="SAM" id="MobiDB-lite"/>
    </source>
</evidence>
<feature type="compositionally biased region" description="Basic and acidic residues" evidence="1">
    <location>
        <begin position="39"/>
        <end position="48"/>
    </location>
</feature>
<feature type="region of interest" description="Disordered" evidence="1">
    <location>
        <begin position="1"/>
        <end position="48"/>
    </location>
</feature>
<organism evidence="2">
    <name type="scientific">Culex pipiens</name>
    <name type="common">House mosquito</name>
    <dbReference type="NCBI Taxonomy" id="7175"/>
    <lineage>
        <taxon>Eukaryota</taxon>
        <taxon>Metazoa</taxon>
        <taxon>Ecdysozoa</taxon>
        <taxon>Arthropoda</taxon>
        <taxon>Hexapoda</taxon>
        <taxon>Insecta</taxon>
        <taxon>Pterygota</taxon>
        <taxon>Neoptera</taxon>
        <taxon>Endopterygota</taxon>
        <taxon>Diptera</taxon>
        <taxon>Nematocera</taxon>
        <taxon>Culicoidea</taxon>
        <taxon>Culicidae</taxon>
        <taxon>Culicinae</taxon>
        <taxon>Culicini</taxon>
        <taxon>Culex</taxon>
        <taxon>Culex</taxon>
    </lineage>
</organism>
<dbReference type="EMBL" id="HBUE01347535">
    <property type="protein sequence ID" value="CAG6601598.1"/>
    <property type="molecule type" value="Transcribed_RNA"/>
</dbReference>
<dbReference type="EMBL" id="HBUE01012533">
    <property type="protein sequence ID" value="CAG6449187.1"/>
    <property type="molecule type" value="Transcribed_RNA"/>
</dbReference>